<name>A0A4C1VGL0_EUMVA</name>
<comment type="caution">
    <text evidence="1">The sequence shown here is derived from an EMBL/GenBank/DDBJ whole genome shotgun (WGS) entry which is preliminary data.</text>
</comment>
<dbReference type="AlphaFoldDB" id="A0A4C1VGL0"/>
<evidence type="ECO:0000313" key="2">
    <source>
        <dbReference type="Proteomes" id="UP000299102"/>
    </source>
</evidence>
<evidence type="ECO:0000313" key="1">
    <source>
        <dbReference type="EMBL" id="GBP38248.1"/>
    </source>
</evidence>
<proteinExistence type="predicted"/>
<sequence length="110" mass="12312">MLQWELRPCHERAGLDTNPQRRLNKGWEPLMAVITKGGSSLRVERLEVTWSHSRGSVRIGCNPIAIIKQTSSSGMSYDTRHLPFLDPPLVVTNVVTDFGLTCISRHGQSD</sequence>
<keyword evidence="2" id="KW-1185">Reference proteome</keyword>
<dbReference type="Proteomes" id="UP000299102">
    <property type="component" value="Unassembled WGS sequence"/>
</dbReference>
<dbReference type="EMBL" id="BGZK01000345">
    <property type="protein sequence ID" value="GBP38248.1"/>
    <property type="molecule type" value="Genomic_DNA"/>
</dbReference>
<reference evidence="1 2" key="1">
    <citation type="journal article" date="2019" name="Commun. Biol.">
        <title>The bagworm genome reveals a unique fibroin gene that provides high tensile strength.</title>
        <authorList>
            <person name="Kono N."/>
            <person name="Nakamura H."/>
            <person name="Ohtoshi R."/>
            <person name="Tomita M."/>
            <person name="Numata K."/>
            <person name="Arakawa K."/>
        </authorList>
    </citation>
    <scope>NUCLEOTIDE SEQUENCE [LARGE SCALE GENOMIC DNA]</scope>
</reference>
<gene>
    <name evidence="1" type="ORF">EVAR_18128_1</name>
</gene>
<protein>
    <submittedName>
        <fullName evidence="1">Uncharacterized protein</fullName>
    </submittedName>
</protein>
<accession>A0A4C1VGL0</accession>
<organism evidence="1 2">
    <name type="scientific">Eumeta variegata</name>
    <name type="common">Bagworm moth</name>
    <name type="synonym">Eumeta japonica</name>
    <dbReference type="NCBI Taxonomy" id="151549"/>
    <lineage>
        <taxon>Eukaryota</taxon>
        <taxon>Metazoa</taxon>
        <taxon>Ecdysozoa</taxon>
        <taxon>Arthropoda</taxon>
        <taxon>Hexapoda</taxon>
        <taxon>Insecta</taxon>
        <taxon>Pterygota</taxon>
        <taxon>Neoptera</taxon>
        <taxon>Endopterygota</taxon>
        <taxon>Lepidoptera</taxon>
        <taxon>Glossata</taxon>
        <taxon>Ditrysia</taxon>
        <taxon>Tineoidea</taxon>
        <taxon>Psychidae</taxon>
        <taxon>Oiketicinae</taxon>
        <taxon>Eumeta</taxon>
    </lineage>
</organism>